<feature type="region of interest" description="Disordered" evidence="1">
    <location>
        <begin position="103"/>
        <end position="297"/>
    </location>
</feature>
<evidence type="ECO:0000313" key="5">
    <source>
        <dbReference type="EMBL" id="VFK05988.1"/>
    </source>
</evidence>
<feature type="compositionally biased region" description="Basic and acidic residues" evidence="1">
    <location>
        <begin position="150"/>
        <end position="170"/>
    </location>
</feature>
<evidence type="ECO:0000256" key="2">
    <source>
        <dbReference type="SAM" id="SignalP"/>
    </source>
</evidence>
<dbReference type="EMBL" id="CAADFL010000008">
    <property type="protein sequence ID" value="VFK05988.1"/>
    <property type="molecule type" value="Genomic_DNA"/>
</dbReference>
<accession>A0A450RY79</accession>
<feature type="chain" id="PRO_5036113328" description="OmpA family protein" evidence="2">
    <location>
        <begin position="21"/>
        <end position="522"/>
    </location>
</feature>
<organism evidence="3">
    <name type="scientific">Candidatus Kentrum sp. FM</name>
    <dbReference type="NCBI Taxonomy" id="2126340"/>
    <lineage>
        <taxon>Bacteria</taxon>
        <taxon>Pseudomonadati</taxon>
        <taxon>Pseudomonadota</taxon>
        <taxon>Gammaproteobacteria</taxon>
        <taxon>Candidatus Kentrum</taxon>
    </lineage>
</organism>
<feature type="signal peptide" evidence="2">
    <location>
        <begin position="1"/>
        <end position="20"/>
    </location>
</feature>
<evidence type="ECO:0000256" key="1">
    <source>
        <dbReference type="SAM" id="MobiDB-lite"/>
    </source>
</evidence>
<feature type="compositionally biased region" description="Polar residues" evidence="1">
    <location>
        <begin position="233"/>
        <end position="242"/>
    </location>
</feature>
<evidence type="ECO:0000313" key="3">
    <source>
        <dbReference type="EMBL" id="VFJ44109.1"/>
    </source>
</evidence>
<gene>
    <name evidence="3" type="ORF">BECKFM1743A_GA0114220_100148</name>
    <name evidence="5" type="ORF">BECKFM1743B_GA0114221_1000814</name>
    <name evidence="4" type="ORF">BECKFM1743C_GA0114222_1001210</name>
</gene>
<proteinExistence type="predicted"/>
<name>A0A450RY79_9GAMM</name>
<keyword evidence="2" id="KW-0732">Signal</keyword>
<reference evidence="3" key="1">
    <citation type="submission" date="2019-02" db="EMBL/GenBank/DDBJ databases">
        <authorList>
            <person name="Gruber-Vodicka R. H."/>
            <person name="Seah K. B. B."/>
        </authorList>
    </citation>
    <scope>NUCLEOTIDE SEQUENCE</scope>
    <source>
        <strain evidence="3">BECK_BZ163</strain>
        <strain evidence="5">BECK_BZ164</strain>
        <strain evidence="4">BECK_BZ165</strain>
    </source>
</reference>
<evidence type="ECO:0008006" key="6">
    <source>
        <dbReference type="Google" id="ProtNLM"/>
    </source>
</evidence>
<dbReference type="Gene3D" id="3.30.1330.60">
    <property type="entry name" value="OmpA-like domain"/>
    <property type="match status" value="1"/>
</dbReference>
<feature type="compositionally biased region" description="Basic and acidic residues" evidence="1">
    <location>
        <begin position="115"/>
        <end position="130"/>
    </location>
</feature>
<evidence type="ECO:0000313" key="4">
    <source>
        <dbReference type="EMBL" id="VFJ44527.1"/>
    </source>
</evidence>
<protein>
    <recommendedName>
        <fullName evidence="6">OmpA family protein</fullName>
    </recommendedName>
</protein>
<sequence>MPIHHLAIFLSLLLVSTAGATTNFPVSNTQQEASEIACPEGFLEGYTCRNQPTLDDIVKIHQEAITLIHTRRAAEKLQDLPMPSDTAGLFSYLRWHRELYGLDDIDPGNLPRPGSETEIKENGQDEDRGSAETGGVASSPNAEEGMEVVEEPRTAGRDDKGSGDEGGSRKKEWKRMPIPGLPPNEVADDAEPNEGLHSEGFPRRVPPSEKPSGEVKNGQSKDTDSTGMGDATPRTSPPNVENSMEGDEKHRTVEEHGMGPGDGGIQPPGSDREGSEPTETDDSGARSEKLWGHPVNPESREYRHIKACLRDGRCPDEAVSSVDEQVPNRETVPQAMEIYRIDSCVIGQDRGESDMPADNVTVCGPSGRLLAGFKPGRYKIRKDNFLHPYQTLFDGLERSLEGYKLSGNWTVLILGYADDIPYKSSYGPPPIDKHKGCSFRGGKLRFNEVAATGDGRTADHDGNRQLALARAREIQNWLGRKGVLKSDKVCLMASSTRPKIDSVPDGEPLDRAVAVYVISNQD</sequence>
<dbReference type="EMBL" id="CAADEZ010000014">
    <property type="protein sequence ID" value="VFJ44109.1"/>
    <property type="molecule type" value="Genomic_DNA"/>
</dbReference>
<dbReference type="EMBL" id="CAADFA010000012">
    <property type="protein sequence ID" value="VFJ44527.1"/>
    <property type="molecule type" value="Genomic_DNA"/>
</dbReference>
<dbReference type="AlphaFoldDB" id="A0A450RY79"/>
<dbReference type="InterPro" id="IPR036737">
    <property type="entry name" value="OmpA-like_sf"/>
</dbReference>
<feature type="compositionally biased region" description="Basic and acidic residues" evidence="1">
    <location>
        <begin position="246"/>
        <end position="257"/>
    </location>
</feature>